<dbReference type="OrthoDB" id="3687416at2759"/>
<sequence length="89" mass="9820">MSVSAGKNGPWNGKTFDVIVKGLHYNATESDVKDFFKGFLVVRVNFPKTKGIVFVGLESQAEQQRAVSTLKKRSILGRRVAVELAKPRA</sequence>
<evidence type="ECO:0000256" key="1">
    <source>
        <dbReference type="PROSITE-ProRule" id="PRU00176"/>
    </source>
</evidence>
<dbReference type="InterPro" id="IPR000504">
    <property type="entry name" value="RRM_dom"/>
</dbReference>
<evidence type="ECO:0000313" key="4">
    <source>
        <dbReference type="Proteomes" id="UP000244855"/>
    </source>
</evidence>
<reference evidence="3 4" key="1">
    <citation type="journal article" date="2018" name="Sci. Rep.">
        <title>Comparative genomics provides insights into the lifestyle and reveals functional heterogeneity of dark septate endophytic fungi.</title>
        <authorList>
            <person name="Knapp D.G."/>
            <person name="Nemeth J.B."/>
            <person name="Barry K."/>
            <person name="Hainaut M."/>
            <person name="Henrissat B."/>
            <person name="Johnson J."/>
            <person name="Kuo A."/>
            <person name="Lim J.H.P."/>
            <person name="Lipzen A."/>
            <person name="Nolan M."/>
            <person name="Ohm R.A."/>
            <person name="Tamas L."/>
            <person name="Grigoriev I.V."/>
            <person name="Spatafora J.W."/>
            <person name="Nagy L.G."/>
            <person name="Kovacs G.M."/>
        </authorList>
    </citation>
    <scope>NUCLEOTIDE SEQUENCE [LARGE SCALE GENOMIC DNA]</scope>
    <source>
        <strain evidence="3 4">DSE2036</strain>
    </source>
</reference>
<dbReference type="Gene3D" id="3.30.70.330">
    <property type="match status" value="1"/>
</dbReference>
<keyword evidence="1" id="KW-0694">RNA-binding</keyword>
<dbReference type="InterPro" id="IPR012677">
    <property type="entry name" value="Nucleotide-bd_a/b_plait_sf"/>
</dbReference>
<dbReference type="Pfam" id="PF00076">
    <property type="entry name" value="RRM_1"/>
    <property type="match status" value="1"/>
</dbReference>
<dbReference type="GO" id="GO:0003723">
    <property type="term" value="F:RNA binding"/>
    <property type="evidence" value="ECO:0007669"/>
    <property type="project" value="UniProtKB-UniRule"/>
</dbReference>
<protein>
    <recommendedName>
        <fullName evidence="2">RRM domain-containing protein</fullName>
    </recommendedName>
</protein>
<dbReference type="PROSITE" id="PS50102">
    <property type="entry name" value="RRM"/>
    <property type="match status" value="1"/>
</dbReference>
<name>A0A2V1E7X1_9PLEO</name>
<gene>
    <name evidence="3" type="ORF">DM02DRAFT_609502</name>
</gene>
<dbReference type="AlphaFoldDB" id="A0A2V1E7X1"/>
<evidence type="ECO:0000259" key="2">
    <source>
        <dbReference type="PROSITE" id="PS50102"/>
    </source>
</evidence>
<dbReference type="SUPFAM" id="SSF54928">
    <property type="entry name" value="RNA-binding domain, RBD"/>
    <property type="match status" value="1"/>
</dbReference>
<dbReference type="STRING" id="97972.A0A2V1E7X1"/>
<dbReference type="InterPro" id="IPR035979">
    <property type="entry name" value="RBD_domain_sf"/>
</dbReference>
<proteinExistence type="predicted"/>
<dbReference type="EMBL" id="KZ805307">
    <property type="protein sequence ID" value="PVI06698.1"/>
    <property type="molecule type" value="Genomic_DNA"/>
</dbReference>
<feature type="domain" description="RRM" evidence="2">
    <location>
        <begin position="16"/>
        <end position="87"/>
    </location>
</feature>
<accession>A0A2V1E7X1</accession>
<keyword evidence="4" id="KW-1185">Reference proteome</keyword>
<organism evidence="3 4">
    <name type="scientific">Periconia macrospinosa</name>
    <dbReference type="NCBI Taxonomy" id="97972"/>
    <lineage>
        <taxon>Eukaryota</taxon>
        <taxon>Fungi</taxon>
        <taxon>Dikarya</taxon>
        <taxon>Ascomycota</taxon>
        <taxon>Pezizomycotina</taxon>
        <taxon>Dothideomycetes</taxon>
        <taxon>Pleosporomycetidae</taxon>
        <taxon>Pleosporales</taxon>
        <taxon>Massarineae</taxon>
        <taxon>Periconiaceae</taxon>
        <taxon>Periconia</taxon>
    </lineage>
</organism>
<dbReference type="SMART" id="SM00360">
    <property type="entry name" value="RRM"/>
    <property type="match status" value="1"/>
</dbReference>
<dbReference type="Proteomes" id="UP000244855">
    <property type="component" value="Unassembled WGS sequence"/>
</dbReference>
<evidence type="ECO:0000313" key="3">
    <source>
        <dbReference type="EMBL" id="PVI06698.1"/>
    </source>
</evidence>